<keyword evidence="2" id="KW-0460">Magnesium</keyword>
<dbReference type="GO" id="GO:0005730">
    <property type="term" value="C:nucleolus"/>
    <property type="evidence" value="ECO:0007669"/>
    <property type="project" value="TreeGrafter"/>
</dbReference>
<protein>
    <recommendedName>
        <fullName evidence="8">Polymerase nucleotidyl transferase domain-containing protein</fullName>
    </recommendedName>
</protein>
<feature type="region of interest" description="Disordered" evidence="3">
    <location>
        <begin position="1"/>
        <end position="26"/>
    </location>
</feature>
<feature type="compositionally biased region" description="Polar residues" evidence="3">
    <location>
        <begin position="1509"/>
        <end position="1534"/>
    </location>
</feature>
<dbReference type="PANTHER" id="PTHR23092">
    <property type="entry name" value="POLY(A) RNA POLYMERASE"/>
    <property type="match status" value="1"/>
</dbReference>
<sequence>MVRLQPPPPTPVHPRATGYKSRSQKGAKLDHFYKEEEYLRWTKPRLFQLSEKENQSSFLNNSNNGRLNAGRLRNRNGQRYNSSNGGTTIDSRRFNVFARKKIAPWGDIYSLGCTQEQINADFELIQGTRLGRHRIDGRYLATGCFVCSRERENSNREGDVATAVGKGSKNRRNDAFTSGPTAASILKMLKIASRGQLFHQHPTTLYSKTSLSSFEAEISFCAPWLQPTERWFSLGMYLASRYQVALWDSYQKYNCNQQQQKHTVHPGRIGTKGSASNDFGEAVLKDALLRAIRLSLKEIIQEEQESQHLDFLRDVTLWSILNGNPTLRGQILSQIATPTQIPDPNTKGYWKLAAQEWSQTPLVEIHSLFNRRFKCLVHEKLEEELAAHIERTIFEEDELEIQNLRKPHVIDTRSNQTNRARTNKKKKKRRKKAPKTRMLSAIKSNTITPTVPFGRDINGDRVDRMSDSSSSGDDQKTTIIVSKSVIDFPKNLTTARERNRNIIFVLGILEELTENAFAKVGLQVTSEPEEPKREHTIVGGDINSQLHTTYIQPPEEVIDLKRKTCIDGTESELPTGNQMSENCLSRVVFERQRSRGMDQDFLTHSDGNAFSLYSRQTDSFSSDIYSLPFTRDSDYVLGFGGAETNNLPFVNHYQSTERSILSSFFLSQSEQVNGKDFDDEERLMAASTAASIASSSYKDTTYVAEREEDIPIDVIEEQIPVPKEMSAIREIDDGSSKSSTAMKEIDHVIEVGRNRSRASSISSSENSDLDVRNLKIEEEEFNKKTTQEMARSDHANDSSDVISDCRSQTLQAPVTPPPTLSPIFVTLGDLKKMKYSSSSLKRFPSLDFETMKPGSGPGSLPPASPDAKDKLVSSWSREDLRIESFRDDHNIKNSWRDRIQTHQESEAPTYKSIAFKKTLAQPIPRSGGDTESLDHGMHLSASSRRKQDHHKEYCAQSETAMDIHHGEHHDWYREEGENQSLVRDETTTIISGISHRGEAEELADVQEERNYFRDMYLTLGAEVAKLKVMLATQQTVAATPVDFQDSSLAYPKMYGHSSFDPHGIQHSFRGTIKGALPGPMSDAGFGFHRSGDYESIISEDDIHDSVSKPRDVRLDPAQRIASSQTVAESDASMDFTSIKVPLSGGLLVPGTMHSHFNGFQSRVTKDILQFVHVTNLKMRKLDGRRKLAVERFSRLVNTIWPRAQVKLYGSYISGLCLPSSDLDFVVCLPAVHKKDLALAPGVLEGRNAINETSQKLLARELKGESWIDPRSIKVIERTAIPVIKVSTKDTRARMIKLDISFDGPEHHGLEANRMVSQTLEELPLLRPLMLVLKQLLSHRGLLTAYTGGLSSYCLFLMLARYLQEQPLSNSDYGSLLMGFLDFYGNHFDPRAMGISVGGRQYFARAKSHTAAAGYEPTSQPFWKGNRPPHQQHVVINNLPQILHTSSSGNISTSTTTATNHKAADFRRRNSFSDAGSVDDSHRMNRVYHCPSPPSGQVTSGSKSSHRFVSRNSKANCHRNGNGSSETTTNQTNGHSHTHAHNFSGFERPSTFDPLFVEDPLSATNNVGRNAFRINQVQRAFSDAHRALVASLDWDLQSADPSDKYPLLKCLLGNQREDVFFGL</sequence>
<feature type="compositionally biased region" description="Basic residues" evidence="3">
    <location>
        <begin position="421"/>
        <end position="435"/>
    </location>
</feature>
<evidence type="ECO:0000313" key="7">
    <source>
        <dbReference type="Proteomes" id="UP000291116"/>
    </source>
</evidence>
<feature type="region of interest" description="Disordered" evidence="3">
    <location>
        <begin position="408"/>
        <end position="437"/>
    </location>
</feature>
<feature type="compositionally biased region" description="Pro residues" evidence="3">
    <location>
        <begin position="1"/>
        <end position="12"/>
    </location>
</feature>
<gene>
    <name evidence="6" type="ORF">PSNMU_V1.4_AUG-EV-PASAV3_0025270</name>
</gene>
<dbReference type="InterPro" id="IPR054708">
    <property type="entry name" value="MTPAP-like_central"/>
</dbReference>
<evidence type="ECO:0000259" key="4">
    <source>
        <dbReference type="Pfam" id="PF03828"/>
    </source>
</evidence>
<dbReference type="GO" id="GO:0003729">
    <property type="term" value="F:mRNA binding"/>
    <property type="evidence" value="ECO:0007669"/>
    <property type="project" value="TreeGrafter"/>
</dbReference>
<dbReference type="CDD" id="cd05402">
    <property type="entry name" value="NT_PAP_TUTase"/>
    <property type="match status" value="1"/>
</dbReference>
<evidence type="ECO:0008006" key="8">
    <source>
        <dbReference type="Google" id="ProtNLM"/>
    </source>
</evidence>
<feature type="compositionally biased region" description="Basic and acidic residues" evidence="3">
    <location>
        <begin position="782"/>
        <end position="797"/>
    </location>
</feature>
<proteinExistence type="predicted"/>
<dbReference type="Pfam" id="PF03828">
    <property type="entry name" value="PAP_assoc"/>
    <property type="match status" value="1"/>
</dbReference>
<feature type="domain" description="PAP-associated" evidence="4">
    <location>
        <begin position="1372"/>
        <end position="1410"/>
    </location>
</feature>
<name>A0A448Z158_9STRA</name>
<dbReference type="GO" id="GO:0043634">
    <property type="term" value="P:polyadenylation-dependent ncRNA catabolic process"/>
    <property type="evidence" value="ECO:0007669"/>
    <property type="project" value="TreeGrafter"/>
</dbReference>
<feature type="region of interest" description="Disordered" evidence="3">
    <location>
        <begin position="782"/>
        <end position="802"/>
    </location>
</feature>
<dbReference type="OrthoDB" id="273917at2759"/>
<evidence type="ECO:0000313" key="6">
    <source>
        <dbReference type="EMBL" id="VEU35781.1"/>
    </source>
</evidence>
<dbReference type="Gene3D" id="3.30.460.10">
    <property type="entry name" value="Beta Polymerase, domain 2"/>
    <property type="match status" value="1"/>
</dbReference>
<dbReference type="SUPFAM" id="SSF81631">
    <property type="entry name" value="PAP/OAS1 substrate-binding domain"/>
    <property type="match status" value="1"/>
</dbReference>
<feature type="region of interest" description="Disordered" evidence="3">
    <location>
        <begin position="53"/>
        <end position="86"/>
    </location>
</feature>
<dbReference type="SUPFAM" id="SSF81301">
    <property type="entry name" value="Nucleotidyltransferase"/>
    <property type="match status" value="1"/>
</dbReference>
<dbReference type="Pfam" id="PF22600">
    <property type="entry name" value="MTPAP-like_central"/>
    <property type="match status" value="1"/>
</dbReference>
<keyword evidence="1" id="KW-0479">Metal-binding</keyword>
<dbReference type="GO" id="GO:1990817">
    <property type="term" value="F:poly(A) RNA polymerase activity"/>
    <property type="evidence" value="ECO:0007669"/>
    <property type="project" value="InterPro"/>
</dbReference>
<feature type="compositionally biased region" description="Basic and acidic residues" evidence="3">
    <location>
        <begin position="457"/>
        <end position="466"/>
    </location>
</feature>
<feature type="compositionally biased region" description="Low complexity" evidence="3">
    <location>
        <begin position="56"/>
        <end position="77"/>
    </location>
</feature>
<evidence type="ECO:0000256" key="2">
    <source>
        <dbReference type="ARBA" id="ARBA00022842"/>
    </source>
</evidence>
<dbReference type="GO" id="GO:0031123">
    <property type="term" value="P:RNA 3'-end processing"/>
    <property type="evidence" value="ECO:0007669"/>
    <property type="project" value="TreeGrafter"/>
</dbReference>
<dbReference type="Proteomes" id="UP000291116">
    <property type="component" value="Unassembled WGS sequence"/>
</dbReference>
<dbReference type="GO" id="GO:0046872">
    <property type="term" value="F:metal ion binding"/>
    <property type="evidence" value="ECO:0007669"/>
    <property type="project" value="UniProtKB-KW"/>
</dbReference>
<dbReference type="EMBL" id="CAACVS010000069">
    <property type="protein sequence ID" value="VEU35781.1"/>
    <property type="molecule type" value="Genomic_DNA"/>
</dbReference>
<evidence type="ECO:0000256" key="3">
    <source>
        <dbReference type="SAM" id="MobiDB-lite"/>
    </source>
</evidence>
<dbReference type="InterPro" id="IPR043519">
    <property type="entry name" value="NT_sf"/>
</dbReference>
<feature type="region of interest" description="Disordered" evidence="3">
    <location>
        <begin position="1446"/>
        <end position="1543"/>
    </location>
</feature>
<feature type="region of interest" description="Disordered" evidence="3">
    <location>
        <begin position="450"/>
        <end position="475"/>
    </location>
</feature>
<dbReference type="Gene3D" id="1.10.1410.10">
    <property type="match status" value="2"/>
</dbReference>
<accession>A0A448Z158</accession>
<feature type="region of interest" description="Disordered" evidence="3">
    <location>
        <begin position="848"/>
        <end position="869"/>
    </location>
</feature>
<dbReference type="InterPro" id="IPR045862">
    <property type="entry name" value="Trf4-like"/>
</dbReference>
<dbReference type="PANTHER" id="PTHR23092:SF15">
    <property type="entry name" value="INACTIVE NON-CANONICAL POLY(A) RNA POLYMERASE PROTEIN TRF4-2-RELATED"/>
    <property type="match status" value="1"/>
</dbReference>
<feature type="domain" description="Poly(A) RNA polymerase mitochondrial-like central palm" evidence="5">
    <location>
        <begin position="1165"/>
        <end position="1303"/>
    </location>
</feature>
<reference evidence="6 7" key="1">
    <citation type="submission" date="2019-01" db="EMBL/GenBank/DDBJ databases">
        <authorList>
            <person name="Ferrante I. M."/>
        </authorList>
    </citation>
    <scope>NUCLEOTIDE SEQUENCE [LARGE SCALE GENOMIC DNA]</scope>
    <source>
        <strain evidence="6 7">B856</strain>
    </source>
</reference>
<dbReference type="GO" id="GO:0031499">
    <property type="term" value="C:TRAMP complex"/>
    <property type="evidence" value="ECO:0007669"/>
    <property type="project" value="TreeGrafter"/>
</dbReference>
<feature type="region of interest" description="Disordered" evidence="3">
    <location>
        <begin position="925"/>
        <end position="948"/>
    </location>
</feature>
<feature type="compositionally biased region" description="Low complexity" evidence="3">
    <location>
        <begin position="1446"/>
        <end position="1458"/>
    </location>
</feature>
<dbReference type="InterPro" id="IPR002058">
    <property type="entry name" value="PAP_assoc"/>
</dbReference>
<evidence type="ECO:0000259" key="5">
    <source>
        <dbReference type="Pfam" id="PF22600"/>
    </source>
</evidence>
<evidence type="ECO:0000256" key="1">
    <source>
        <dbReference type="ARBA" id="ARBA00022723"/>
    </source>
</evidence>
<organism evidence="6 7">
    <name type="scientific">Pseudo-nitzschia multistriata</name>
    <dbReference type="NCBI Taxonomy" id="183589"/>
    <lineage>
        <taxon>Eukaryota</taxon>
        <taxon>Sar</taxon>
        <taxon>Stramenopiles</taxon>
        <taxon>Ochrophyta</taxon>
        <taxon>Bacillariophyta</taxon>
        <taxon>Bacillariophyceae</taxon>
        <taxon>Bacillariophycidae</taxon>
        <taxon>Bacillariales</taxon>
        <taxon>Bacillariaceae</taxon>
        <taxon>Pseudo-nitzschia</taxon>
    </lineage>
</organism>
<keyword evidence="7" id="KW-1185">Reference proteome</keyword>